<evidence type="ECO:0000313" key="2">
    <source>
        <dbReference type="EMBL" id="MDT0457754.1"/>
    </source>
</evidence>
<organism evidence="2 3">
    <name type="scientific">Streptomyces mooreae</name>
    <dbReference type="NCBI Taxonomy" id="3075523"/>
    <lineage>
        <taxon>Bacteria</taxon>
        <taxon>Bacillati</taxon>
        <taxon>Actinomycetota</taxon>
        <taxon>Actinomycetes</taxon>
        <taxon>Kitasatosporales</taxon>
        <taxon>Streptomycetaceae</taxon>
        <taxon>Streptomyces</taxon>
    </lineage>
</organism>
<sequence>MTDTSTSAQRSPLLVPLLALLGLGGLTAYGKADDAHVAAEWAHCGDLPLTWQMYLSAYGALACGILTLALFWWLARRARRSGTWVGDGWPGKLAIAAVVVDILLVALQLFVVWSLYQPSPSGPISCV</sequence>
<gene>
    <name evidence="2" type="ORF">RM550_18760</name>
</gene>
<keyword evidence="1" id="KW-0472">Membrane</keyword>
<evidence type="ECO:0000256" key="1">
    <source>
        <dbReference type="SAM" id="Phobius"/>
    </source>
</evidence>
<evidence type="ECO:0000313" key="3">
    <source>
        <dbReference type="Proteomes" id="UP001180551"/>
    </source>
</evidence>
<keyword evidence="1" id="KW-1133">Transmembrane helix</keyword>
<feature type="transmembrane region" description="Helical" evidence="1">
    <location>
        <begin position="52"/>
        <end position="73"/>
    </location>
</feature>
<proteinExistence type="predicted"/>
<accession>A0ABU2T9Z0</accession>
<comment type="caution">
    <text evidence="2">The sequence shown here is derived from an EMBL/GenBank/DDBJ whole genome shotgun (WGS) entry which is preliminary data.</text>
</comment>
<dbReference type="Proteomes" id="UP001180551">
    <property type="component" value="Unassembled WGS sequence"/>
</dbReference>
<name>A0ABU2T9Z0_9ACTN</name>
<feature type="transmembrane region" description="Helical" evidence="1">
    <location>
        <begin position="93"/>
        <end position="116"/>
    </location>
</feature>
<keyword evidence="1" id="KW-0812">Transmembrane</keyword>
<dbReference type="EMBL" id="JAVRFE010000023">
    <property type="protein sequence ID" value="MDT0457754.1"/>
    <property type="molecule type" value="Genomic_DNA"/>
</dbReference>
<protein>
    <submittedName>
        <fullName evidence="2">Uncharacterized protein</fullName>
    </submittedName>
</protein>
<keyword evidence="3" id="KW-1185">Reference proteome</keyword>
<dbReference type="RefSeq" id="WP_311624868.1">
    <property type="nucleotide sequence ID" value="NZ_JAVRFE010000023.1"/>
</dbReference>
<reference evidence="2" key="1">
    <citation type="submission" date="2024-05" db="EMBL/GenBank/DDBJ databases">
        <title>30 novel species of actinomycetes from the DSMZ collection.</title>
        <authorList>
            <person name="Nouioui I."/>
        </authorList>
    </citation>
    <scope>NUCLEOTIDE SEQUENCE</scope>
    <source>
        <strain evidence="2">DSM 41527</strain>
    </source>
</reference>